<proteinExistence type="predicted"/>
<dbReference type="EnsemblMetazoa" id="GPPI036731-RA">
    <property type="protein sequence ID" value="GPPI036731-PA"/>
    <property type="gene ID" value="GPPI036731"/>
</dbReference>
<organism evidence="1 2">
    <name type="scientific">Glossina palpalis gambiensis</name>
    <dbReference type="NCBI Taxonomy" id="67801"/>
    <lineage>
        <taxon>Eukaryota</taxon>
        <taxon>Metazoa</taxon>
        <taxon>Ecdysozoa</taxon>
        <taxon>Arthropoda</taxon>
        <taxon>Hexapoda</taxon>
        <taxon>Insecta</taxon>
        <taxon>Pterygota</taxon>
        <taxon>Neoptera</taxon>
        <taxon>Endopterygota</taxon>
        <taxon>Diptera</taxon>
        <taxon>Brachycera</taxon>
        <taxon>Muscomorpha</taxon>
        <taxon>Hippoboscoidea</taxon>
        <taxon>Glossinidae</taxon>
        <taxon>Glossina</taxon>
    </lineage>
</organism>
<dbReference type="VEuPathDB" id="VectorBase:GPPI036731"/>
<reference evidence="2" key="1">
    <citation type="submission" date="2015-01" db="EMBL/GenBank/DDBJ databases">
        <authorList>
            <person name="Aksoy S."/>
            <person name="Warren W."/>
            <person name="Wilson R.K."/>
        </authorList>
    </citation>
    <scope>NUCLEOTIDE SEQUENCE [LARGE SCALE GENOMIC DNA]</scope>
    <source>
        <strain evidence="2">IAEA</strain>
    </source>
</reference>
<dbReference type="EMBL" id="JXJN01018177">
    <property type="status" value="NOT_ANNOTATED_CDS"/>
    <property type="molecule type" value="Genomic_DNA"/>
</dbReference>
<protein>
    <submittedName>
        <fullName evidence="1">Uncharacterized protein</fullName>
    </submittedName>
</protein>
<keyword evidence="2" id="KW-1185">Reference proteome</keyword>
<dbReference type="Proteomes" id="UP000092460">
    <property type="component" value="Unassembled WGS sequence"/>
</dbReference>
<evidence type="ECO:0000313" key="2">
    <source>
        <dbReference type="Proteomes" id="UP000092460"/>
    </source>
</evidence>
<dbReference type="AlphaFoldDB" id="A0A1B0BPR2"/>
<name>A0A1B0BPR2_9MUSC</name>
<sequence length="162" mass="18786">MFDFTCYAKIYQTSYEWRVQKVCVLSLSLNFCNALNLAKNNYFASPGRYAFEAVLNNKTDTEYKYIWLVAIIGYRTIFHYYRQWPSSPIIPKLHEPGPKLVERVFVFIFKSISISRITLVAFAGILSNVIDTIVHTAHYRKIFSSQLGFQCIVAAKQAYIID</sequence>
<reference evidence="1" key="2">
    <citation type="submission" date="2020-05" db="UniProtKB">
        <authorList>
            <consortium name="EnsemblMetazoa"/>
        </authorList>
    </citation>
    <scope>IDENTIFICATION</scope>
    <source>
        <strain evidence="1">IAEA</strain>
    </source>
</reference>
<accession>A0A1B0BPR2</accession>
<evidence type="ECO:0000313" key="1">
    <source>
        <dbReference type="EnsemblMetazoa" id="GPPI036731-PA"/>
    </source>
</evidence>